<dbReference type="PANTHER" id="PTHR35841">
    <property type="entry name" value="PHOSPHONATES-BINDING PERIPLASMIC PROTEIN"/>
    <property type="match status" value="1"/>
</dbReference>
<evidence type="ECO:0000313" key="2">
    <source>
        <dbReference type="Proteomes" id="UP000322530"/>
    </source>
</evidence>
<reference evidence="1 2" key="1">
    <citation type="submission" date="2019-01" db="EMBL/GenBank/DDBJ databases">
        <title>Draft genome sequence of Dictyobacter sp. Uno17.</title>
        <authorList>
            <person name="Wang C.M."/>
            <person name="Zheng Y."/>
            <person name="Sakai Y."/>
            <person name="Abe K."/>
            <person name="Yokota A."/>
            <person name="Yabe S."/>
        </authorList>
    </citation>
    <scope>NUCLEOTIDE SEQUENCE [LARGE SCALE GENOMIC DNA]</scope>
    <source>
        <strain evidence="1 2">Uno17</strain>
    </source>
</reference>
<evidence type="ECO:0000313" key="1">
    <source>
        <dbReference type="EMBL" id="GCF07430.1"/>
    </source>
</evidence>
<protein>
    <recommendedName>
        <fullName evidence="3">Phosphate ABC transporter substrate-binding protein</fullName>
    </recommendedName>
</protein>
<evidence type="ECO:0008006" key="3">
    <source>
        <dbReference type="Google" id="ProtNLM"/>
    </source>
</evidence>
<dbReference type="Gene3D" id="3.40.190.10">
    <property type="entry name" value="Periplasmic binding protein-like II"/>
    <property type="match status" value="2"/>
</dbReference>
<organism evidence="1 2">
    <name type="scientific">Dictyobacter arantiisoli</name>
    <dbReference type="NCBI Taxonomy" id="2014874"/>
    <lineage>
        <taxon>Bacteria</taxon>
        <taxon>Bacillati</taxon>
        <taxon>Chloroflexota</taxon>
        <taxon>Ktedonobacteria</taxon>
        <taxon>Ktedonobacterales</taxon>
        <taxon>Dictyobacteraceae</taxon>
        <taxon>Dictyobacter</taxon>
    </lineage>
</organism>
<dbReference type="Pfam" id="PF12974">
    <property type="entry name" value="Phosphonate-bd"/>
    <property type="match status" value="1"/>
</dbReference>
<dbReference type="SUPFAM" id="SSF53850">
    <property type="entry name" value="Periplasmic binding protein-like II"/>
    <property type="match status" value="1"/>
</dbReference>
<dbReference type="RefSeq" id="WP_149400453.1">
    <property type="nucleotide sequence ID" value="NZ_BIXY01000010.1"/>
</dbReference>
<name>A0A5A5T7H8_9CHLR</name>
<sequence>MKAVEPPVIHFANFLSPLLQETYDELATYVGNKLTLPVTSGVSANLAELQSGQADIGFLCGLLYTRIQATGEHPVELLAAPVLQGARYQERPIYFSDVIVNRTSPFKNWADLRRSTWAYNEEASHSGYNLVQYSLLERQEDNHYFGKTIKSGAHLQSLQMVLTGQADATAIDSHILDVVLHRDPQIAAQIRIIDQFGPSSIPPVVAARHLPLEIKQAIQNLLSTAHEEPRLAQSLQAANIQRFVPVRDSQYDDIRHMYARVQGSGHPDHAIQTI</sequence>
<dbReference type="EMBL" id="BIXY01000010">
    <property type="protein sequence ID" value="GCF07430.1"/>
    <property type="molecule type" value="Genomic_DNA"/>
</dbReference>
<comment type="caution">
    <text evidence="1">The sequence shown here is derived from an EMBL/GenBank/DDBJ whole genome shotgun (WGS) entry which is preliminary data.</text>
</comment>
<dbReference type="OrthoDB" id="9802896at2"/>
<dbReference type="Proteomes" id="UP000322530">
    <property type="component" value="Unassembled WGS sequence"/>
</dbReference>
<gene>
    <name evidence="1" type="ORF">KDI_09940</name>
</gene>
<accession>A0A5A5T7H8</accession>
<proteinExistence type="predicted"/>
<dbReference type="PANTHER" id="PTHR35841:SF1">
    <property type="entry name" value="PHOSPHONATES-BINDING PERIPLASMIC PROTEIN"/>
    <property type="match status" value="1"/>
</dbReference>
<dbReference type="AlphaFoldDB" id="A0A5A5T7H8"/>
<keyword evidence="2" id="KW-1185">Reference proteome</keyword>